<evidence type="ECO:0000256" key="2">
    <source>
        <dbReference type="ARBA" id="ARBA00022723"/>
    </source>
</evidence>
<evidence type="ECO:0000259" key="6">
    <source>
        <dbReference type="Pfam" id="PF14464"/>
    </source>
</evidence>
<evidence type="ECO:0000313" key="8">
    <source>
        <dbReference type="Proteomes" id="UP000295727"/>
    </source>
</evidence>
<keyword evidence="2" id="KW-0479">Metal-binding</keyword>
<gene>
    <name evidence="7" type="ORF">E1956_35250</name>
</gene>
<evidence type="ECO:0000256" key="3">
    <source>
        <dbReference type="ARBA" id="ARBA00022801"/>
    </source>
</evidence>
<dbReference type="InterPro" id="IPR028090">
    <property type="entry name" value="JAB_dom_prok"/>
</dbReference>
<evidence type="ECO:0000313" key="7">
    <source>
        <dbReference type="EMBL" id="QBR02500.1"/>
    </source>
</evidence>
<proteinExistence type="predicted"/>
<sequence length="159" mass="17944">MSPELTIPHPFEKEGSVLVEQAVLSLLRTFRQTSTTAPEAGGVLLGFRRGPHLHVTAATTPQPCDRQSRYSFARSEKLHQRLAHEHWHRFDHTGDYLGEWHTHPETKPAPSGIDISEWRRICVERPAHMLFLILGNSSSLWLGCGFGNDVKGRTIDLNC</sequence>
<dbReference type="GO" id="GO:0006508">
    <property type="term" value="P:proteolysis"/>
    <property type="evidence" value="ECO:0007669"/>
    <property type="project" value="UniProtKB-KW"/>
</dbReference>
<protein>
    <recommendedName>
        <fullName evidence="6">JAB domain-containing protein</fullName>
    </recommendedName>
</protein>
<dbReference type="KEGG" id="ppai:E1956_35250"/>
<dbReference type="GO" id="GO:0046872">
    <property type="term" value="F:metal ion binding"/>
    <property type="evidence" value="ECO:0007669"/>
    <property type="project" value="UniProtKB-KW"/>
</dbReference>
<dbReference type="AlphaFoldDB" id="A0A4P7D6A4"/>
<dbReference type="Gene3D" id="3.40.140.10">
    <property type="entry name" value="Cytidine Deaminase, domain 2"/>
    <property type="match status" value="1"/>
</dbReference>
<dbReference type="SUPFAM" id="SSF102712">
    <property type="entry name" value="JAB1/MPN domain"/>
    <property type="match status" value="1"/>
</dbReference>
<dbReference type="EMBL" id="CP038151">
    <property type="protein sequence ID" value="QBR02500.1"/>
    <property type="molecule type" value="Genomic_DNA"/>
</dbReference>
<keyword evidence="3" id="KW-0378">Hydrolase</keyword>
<dbReference type="GO" id="GO:0008237">
    <property type="term" value="F:metallopeptidase activity"/>
    <property type="evidence" value="ECO:0007669"/>
    <property type="project" value="UniProtKB-KW"/>
</dbReference>
<keyword evidence="1" id="KW-0645">Protease</keyword>
<dbReference type="RefSeq" id="WP_134758024.1">
    <property type="nucleotide sequence ID" value="NZ_CP038151.1"/>
</dbReference>
<reference evidence="7 8" key="1">
    <citation type="submission" date="2019-03" db="EMBL/GenBank/DDBJ databases">
        <title>Paraburkholderia sp. 7MH5, isolated from subtropical forest soil.</title>
        <authorList>
            <person name="Gao Z.-H."/>
            <person name="Qiu L.-H."/>
        </authorList>
    </citation>
    <scope>NUCLEOTIDE SEQUENCE [LARGE SCALE GENOMIC DNA]</scope>
    <source>
        <strain evidence="7 8">7MH5</strain>
    </source>
</reference>
<dbReference type="Pfam" id="PF14464">
    <property type="entry name" value="Prok-JAB"/>
    <property type="match status" value="1"/>
</dbReference>
<keyword evidence="4" id="KW-0862">Zinc</keyword>
<accession>A0A4P7D6A4</accession>
<organism evidence="7 8">
    <name type="scientific">Paraburkholderia pallida</name>
    <dbReference type="NCBI Taxonomy" id="2547399"/>
    <lineage>
        <taxon>Bacteria</taxon>
        <taxon>Pseudomonadati</taxon>
        <taxon>Pseudomonadota</taxon>
        <taxon>Betaproteobacteria</taxon>
        <taxon>Burkholderiales</taxon>
        <taxon>Burkholderiaceae</taxon>
        <taxon>Paraburkholderia</taxon>
    </lineage>
</organism>
<name>A0A4P7D6A4_9BURK</name>
<evidence type="ECO:0000256" key="1">
    <source>
        <dbReference type="ARBA" id="ARBA00022670"/>
    </source>
</evidence>
<keyword evidence="8" id="KW-1185">Reference proteome</keyword>
<evidence type="ECO:0000256" key="4">
    <source>
        <dbReference type="ARBA" id="ARBA00022833"/>
    </source>
</evidence>
<dbReference type="Proteomes" id="UP000295727">
    <property type="component" value="Chromosome 4"/>
</dbReference>
<dbReference type="OrthoDB" id="8763200at2"/>
<evidence type="ECO:0000256" key="5">
    <source>
        <dbReference type="ARBA" id="ARBA00023049"/>
    </source>
</evidence>
<keyword evidence="5" id="KW-0482">Metalloprotease</keyword>
<feature type="domain" description="JAB" evidence="6">
    <location>
        <begin position="34"/>
        <end position="135"/>
    </location>
</feature>